<dbReference type="Gene3D" id="3.40.190.10">
    <property type="entry name" value="Periplasmic binding protein-like II"/>
    <property type="match status" value="2"/>
</dbReference>
<dbReference type="OrthoDB" id="9774011at2"/>
<name>A0A418VU26_9PROT</name>
<feature type="domain" description="HTH lysR-type" evidence="5">
    <location>
        <begin position="6"/>
        <end position="63"/>
    </location>
</feature>
<proteinExistence type="inferred from homology"/>
<evidence type="ECO:0000313" key="6">
    <source>
        <dbReference type="EMBL" id="RJF80639.1"/>
    </source>
</evidence>
<dbReference type="SUPFAM" id="SSF53850">
    <property type="entry name" value="Periplasmic binding protein-like II"/>
    <property type="match status" value="1"/>
</dbReference>
<dbReference type="RefSeq" id="WP_119782690.1">
    <property type="nucleotide sequence ID" value="NZ_QYUK01000016.1"/>
</dbReference>
<dbReference type="InterPro" id="IPR036388">
    <property type="entry name" value="WH-like_DNA-bd_sf"/>
</dbReference>
<comment type="caution">
    <text evidence="6">The sequence shown here is derived from an EMBL/GenBank/DDBJ whole genome shotgun (WGS) entry which is preliminary data.</text>
</comment>
<dbReference type="PROSITE" id="PS50931">
    <property type="entry name" value="HTH_LYSR"/>
    <property type="match status" value="1"/>
</dbReference>
<dbReference type="GO" id="GO:0003700">
    <property type="term" value="F:DNA-binding transcription factor activity"/>
    <property type="evidence" value="ECO:0007669"/>
    <property type="project" value="InterPro"/>
</dbReference>
<dbReference type="GO" id="GO:0003677">
    <property type="term" value="F:DNA binding"/>
    <property type="evidence" value="ECO:0007669"/>
    <property type="project" value="UniProtKB-KW"/>
</dbReference>
<dbReference type="EMBL" id="QYUK01000016">
    <property type="protein sequence ID" value="RJF80639.1"/>
    <property type="molecule type" value="Genomic_DNA"/>
</dbReference>
<dbReference type="InterPro" id="IPR037402">
    <property type="entry name" value="YidZ_PBP2"/>
</dbReference>
<organism evidence="6 7">
    <name type="scientific">Oleomonas cavernae</name>
    <dbReference type="NCBI Taxonomy" id="2320859"/>
    <lineage>
        <taxon>Bacteria</taxon>
        <taxon>Pseudomonadati</taxon>
        <taxon>Pseudomonadota</taxon>
        <taxon>Alphaproteobacteria</taxon>
        <taxon>Acetobacterales</taxon>
        <taxon>Acetobacteraceae</taxon>
        <taxon>Oleomonas</taxon>
    </lineage>
</organism>
<dbReference type="Proteomes" id="UP000284605">
    <property type="component" value="Unassembled WGS sequence"/>
</dbReference>
<accession>A0A418VU26</accession>
<evidence type="ECO:0000256" key="1">
    <source>
        <dbReference type="ARBA" id="ARBA00009437"/>
    </source>
</evidence>
<evidence type="ECO:0000256" key="3">
    <source>
        <dbReference type="ARBA" id="ARBA00023125"/>
    </source>
</evidence>
<keyword evidence="3" id="KW-0238">DNA-binding</keyword>
<dbReference type="AlphaFoldDB" id="A0A418VU26"/>
<evidence type="ECO:0000256" key="2">
    <source>
        <dbReference type="ARBA" id="ARBA00023015"/>
    </source>
</evidence>
<evidence type="ECO:0000256" key="4">
    <source>
        <dbReference type="ARBA" id="ARBA00023163"/>
    </source>
</evidence>
<evidence type="ECO:0000313" key="7">
    <source>
        <dbReference type="Proteomes" id="UP000284605"/>
    </source>
</evidence>
<dbReference type="PANTHER" id="PTHR30118:SF15">
    <property type="entry name" value="TRANSCRIPTIONAL REGULATORY PROTEIN"/>
    <property type="match status" value="1"/>
</dbReference>
<evidence type="ECO:0000259" key="5">
    <source>
        <dbReference type="PROSITE" id="PS50931"/>
    </source>
</evidence>
<comment type="similarity">
    <text evidence="1">Belongs to the LysR transcriptional regulatory family.</text>
</comment>
<dbReference type="SUPFAM" id="SSF46785">
    <property type="entry name" value="Winged helix' DNA-binding domain"/>
    <property type="match status" value="1"/>
</dbReference>
<sequence>MISDRIDLNLLRLFEAVMLAGNVSRAAQALGMTQSATSNGLARLREALGDPLFVRRPGGVEPTARARDLAGPVADALARLRGALDGPGPFDPAVATAEVIIGTSDHAELVLGTRLVARLNTAAPGISVTFRHCDRSDAVALIDDGAVALAMGVLPEPPARMTRLYLSREDFVVLMRPQHPAAGGTLDLDGYLAHRHLLVSAVASRIGAVDRVLAERGLSRRLGPVVSHYLAAGVMVAGSDLLVTLPRSVGEVLAGAFALATRALPLALPAMRLAMIWHRRDDEAPLHRWLRKELAALARTPSGN</sequence>
<keyword evidence="2" id="KW-0805">Transcription regulation</keyword>
<dbReference type="Pfam" id="PF00126">
    <property type="entry name" value="HTH_1"/>
    <property type="match status" value="1"/>
</dbReference>
<dbReference type="PANTHER" id="PTHR30118">
    <property type="entry name" value="HTH-TYPE TRANSCRIPTIONAL REGULATOR LEUO-RELATED"/>
    <property type="match status" value="1"/>
</dbReference>
<dbReference type="PRINTS" id="PR00039">
    <property type="entry name" value="HTHLYSR"/>
</dbReference>
<dbReference type="Gene3D" id="1.10.10.10">
    <property type="entry name" value="Winged helix-like DNA-binding domain superfamily/Winged helix DNA-binding domain"/>
    <property type="match status" value="1"/>
</dbReference>
<dbReference type="InterPro" id="IPR036390">
    <property type="entry name" value="WH_DNA-bd_sf"/>
</dbReference>
<dbReference type="Pfam" id="PF03466">
    <property type="entry name" value="LysR_substrate"/>
    <property type="match status" value="1"/>
</dbReference>
<keyword evidence="7" id="KW-1185">Reference proteome</keyword>
<dbReference type="CDD" id="cd08417">
    <property type="entry name" value="PBP2_Nitroaromatics_like"/>
    <property type="match status" value="1"/>
</dbReference>
<dbReference type="InterPro" id="IPR005119">
    <property type="entry name" value="LysR_subst-bd"/>
</dbReference>
<dbReference type="InterPro" id="IPR050389">
    <property type="entry name" value="LysR-type_TF"/>
</dbReference>
<reference evidence="6 7" key="1">
    <citation type="submission" date="2018-09" db="EMBL/GenBank/DDBJ databases">
        <authorList>
            <person name="Zhu H."/>
        </authorList>
    </citation>
    <scope>NUCLEOTIDE SEQUENCE [LARGE SCALE GENOMIC DNA]</scope>
    <source>
        <strain evidence="6 7">K1W22B-8</strain>
    </source>
</reference>
<dbReference type="InterPro" id="IPR000847">
    <property type="entry name" value="LysR_HTH_N"/>
</dbReference>
<gene>
    <name evidence="6" type="ORF">D3874_26390</name>
</gene>
<protein>
    <submittedName>
        <fullName evidence="6">LysR family transcriptional regulator</fullName>
    </submittedName>
</protein>
<keyword evidence="4" id="KW-0804">Transcription</keyword>